<dbReference type="AlphaFoldDB" id="A0AAD7I197"/>
<gene>
    <name evidence="2" type="ORF">B0H16DRAFT_1468400</name>
</gene>
<comment type="caution">
    <text evidence="2">The sequence shown here is derived from an EMBL/GenBank/DDBJ whole genome shotgun (WGS) entry which is preliminary data.</text>
</comment>
<evidence type="ECO:0000313" key="2">
    <source>
        <dbReference type="EMBL" id="KAJ7732888.1"/>
    </source>
</evidence>
<organism evidence="2 3">
    <name type="scientific">Mycena metata</name>
    <dbReference type="NCBI Taxonomy" id="1033252"/>
    <lineage>
        <taxon>Eukaryota</taxon>
        <taxon>Fungi</taxon>
        <taxon>Dikarya</taxon>
        <taxon>Basidiomycota</taxon>
        <taxon>Agaricomycotina</taxon>
        <taxon>Agaricomycetes</taxon>
        <taxon>Agaricomycetidae</taxon>
        <taxon>Agaricales</taxon>
        <taxon>Marasmiineae</taxon>
        <taxon>Mycenaceae</taxon>
        <taxon>Mycena</taxon>
    </lineage>
</organism>
<sequence length="439" mass="48242">MQKEKEKTHTLNLPQFQVRISVSQAVYWDGLLRVLRGWEKAQEASYKQEEGLRQSGKGGCKTREEVVVVEERDGLSSILGHVLQHPACGLYFFQKYHPALFVATNCSWKDAHCQESEVEQQKGSRQTSGWAGAPTSEIARSAQGGAGRRMMALMYRRGAPTSGIMMGVPGGAVRQVMALLVIWGQPFTPDLMVIFSWILEHVSPSMYRQGAPTSEITMGAPGGAVRRILALWVIRGQPFAPNLMVILSWILEHAPPRRADIGHRDARAGRGGACKSSDKAMIIARVGKARTGEESNRFAAGHGQPPNHPNPAAIRPKNPFFRPLRGTVRTLQLLACRSLKSSGNAPQKPIFPPAARHRTHTAAASLQAARSLKSSGIAPQKPIFLAAARRRTQAWATQDPVTRYTCAFKRVEGEIDKWEVVIFLESLQRGQTGDSGTFS</sequence>
<evidence type="ECO:0000256" key="1">
    <source>
        <dbReference type="SAM" id="MobiDB-lite"/>
    </source>
</evidence>
<accession>A0AAD7I197</accession>
<dbReference type="Proteomes" id="UP001215598">
    <property type="component" value="Unassembled WGS sequence"/>
</dbReference>
<feature type="region of interest" description="Disordered" evidence="1">
    <location>
        <begin position="118"/>
        <end position="144"/>
    </location>
</feature>
<feature type="region of interest" description="Disordered" evidence="1">
    <location>
        <begin position="292"/>
        <end position="312"/>
    </location>
</feature>
<evidence type="ECO:0000313" key="3">
    <source>
        <dbReference type="Proteomes" id="UP001215598"/>
    </source>
</evidence>
<proteinExistence type="predicted"/>
<protein>
    <submittedName>
        <fullName evidence="2">Uncharacterized protein</fullName>
    </submittedName>
</protein>
<keyword evidence="3" id="KW-1185">Reference proteome</keyword>
<reference evidence="2" key="1">
    <citation type="submission" date="2023-03" db="EMBL/GenBank/DDBJ databases">
        <title>Massive genome expansion in bonnet fungi (Mycena s.s.) driven by repeated elements and novel gene families across ecological guilds.</title>
        <authorList>
            <consortium name="Lawrence Berkeley National Laboratory"/>
            <person name="Harder C.B."/>
            <person name="Miyauchi S."/>
            <person name="Viragh M."/>
            <person name="Kuo A."/>
            <person name="Thoen E."/>
            <person name="Andreopoulos B."/>
            <person name="Lu D."/>
            <person name="Skrede I."/>
            <person name="Drula E."/>
            <person name="Henrissat B."/>
            <person name="Morin E."/>
            <person name="Kohler A."/>
            <person name="Barry K."/>
            <person name="LaButti K."/>
            <person name="Morin E."/>
            <person name="Salamov A."/>
            <person name="Lipzen A."/>
            <person name="Mereny Z."/>
            <person name="Hegedus B."/>
            <person name="Baldrian P."/>
            <person name="Stursova M."/>
            <person name="Weitz H."/>
            <person name="Taylor A."/>
            <person name="Grigoriev I.V."/>
            <person name="Nagy L.G."/>
            <person name="Martin F."/>
            <person name="Kauserud H."/>
        </authorList>
    </citation>
    <scope>NUCLEOTIDE SEQUENCE</scope>
    <source>
        <strain evidence="2">CBHHK182m</strain>
    </source>
</reference>
<name>A0AAD7I197_9AGAR</name>
<dbReference type="EMBL" id="JARKIB010000142">
    <property type="protein sequence ID" value="KAJ7732888.1"/>
    <property type="molecule type" value="Genomic_DNA"/>
</dbReference>